<comment type="caution">
    <text evidence="3">The sequence shown here is derived from an EMBL/GenBank/DDBJ whole genome shotgun (WGS) entry which is preliminary data.</text>
</comment>
<dbReference type="PANTHER" id="PTHR11261:SF3">
    <property type="entry name" value="RETINOL-BINDING PROTEIN 3"/>
    <property type="match status" value="1"/>
</dbReference>
<proteinExistence type="predicted"/>
<evidence type="ECO:0000313" key="3">
    <source>
        <dbReference type="EMBL" id="OQP44861.1"/>
    </source>
</evidence>
<dbReference type="AlphaFoldDB" id="A0A1V9EFM9"/>
<dbReference type="SMART" id="SM00245">
    <property type="entry name" value="TSPc"/>
    <property type="match status" value="1"/>
</dbReference>
<dbReference type="Pfam" id="PF11918">
    <property type="entry name" value="Peptidase_S41_N"/>
    <property type="match status" value="1"/>
</dbReference>
<evidence type="ECO:0000256" key="1">
    <source>
        <dbReference type="SAM" id="Phobius"/>
    </source>
</evidence>
<dbReference type="Gene3D" id="3.30.750.44">
    <property type="match status" value="1"/>
</dbReference>
<evidence type="ECO:0000313" key="4">
    <source>
        <dbReference type="Proteomes" id="UP000192610"/>
    </source>
</evidence>
<name>A0A1V9EFM9_9BACT</name>
<keyword evidence="1" id="KW-0812">Transmembrane</keyword>
<feature type="domain" description="Tail specific protease" evidence="2">
    <location>
        <begin position="159"/>
        <end position="355"/>
    </location>
</feature>
<dbReference type="GO" id="GO:0008236">
    <property type="term" value="F:serine-type peptidase activity"/>
    <property type="evidence" value="ECO:0007669"/>
    <property type="project" value="InterPro"/>
</dbReference>
<dbReference type="InterPro" id="IPR005151">
    <property type="entry name" value="Tail-specific_protease"/>
</dbReference>
<keyword evidence="1" id="KW-1133">Transmembrane helix</keyword>
<organism evidence="3 4">
    <name type="scientific">Niastella yeongjuensis</name>
    <dbReference type="NCBI Taxonomy" id="354355"/>
    <lineage>
        <taxon>Bacteria</taxon>
        <taxon>Pseudomonadati</taxon>
        <taxon>Bacteroidota</taxon>
        <taxon>Chitinophagia</taxon>
        <taxon>Chitinophagales</taxon>
        <taxon>Chitinophagaceae</taxon>
        <taxon>Niastella</taxon>
    </lineage>
</organism>
<sequence length="484" mass="54633">MKNNKRQTPAIISFSSLPLPVIELDQQLRNYYDLKKTLIAICLICVWIFASPSICQAQDSRQESSIRVTPAVTRLLIDSLQQSLYRNYIYPDTAAKMIRYVEAEFKKGAYAAISDPQTLAIQLQQDLQKAHRDGHFRIIFDPRFDREQSDTVGRAARQKQGDSMNLVRSLEDNFTFREIKILEGNIGYLLFNGFSGFVNEARPTITAAFRFLSNTKGLIIDMRSNSGGSPQMVTQIESYFFPEKTHLNDIVNRLEGKTDEHWTDPAKADGLILKMPIYILTSRRTYSAAEDFTYGMQSVKRAIIVGERTGGGAHPARPFSLGQGFIAFIPFARSLNPYTHTDWEGTGVVPDIPVAANKAIEAARLAILTERLNKASSDVDKRSAQWEINEMLANQTEVIKDSASLSSYTGTYQGGLVFYVNQSGLYCRNAEVGNRVFKLTFISGNRFILDENVQVEFVKDNQGKFSSIKMWWRDGRVSDKSKVE</sequence>
<keyword evidence="1" id="KW-0472">Membrane</keyword>
<dbReference type="InterPro" id="IPR029045">
    <property type="entry name" value="ClpP/crotonase-like_dom_sf"/>
</dbReference>
<dbReference type="RefSeq" id="WP_081202915.1">
    <property type="nucleotide sequence ID" value="NZ_FOCZ01000016.1"/>
</dbReference>
<dbReference type="OrthoDB" id="6397760at2"/>
<feature type="transmembrane region" description="Helical" evidence="1">
    <location>
        <begin position="37"/>
        <end position="54"/>
    </location>
</feature>
<keyword evidence="4" id="KW-1185">Reference proteome</keyword>
<reference evidence="4" key="1">
    <citation type="submission" date="2016-04" db="EMBL/GenBank/DDBJ databases">
        <authorList>
            <person name="Chen L."/>
            <person name="Zhuang W."/>
            <person name="Wang G."/>
        </authorList>
    </citation>
    <scope>NUCLEOTIDE SEQUENCE [LARGE SCALE GENOMIC DNA]</scope>
    <source>
        <strain evidence="4">17621</strain>
    </source>
</reference>
<dbReference type="SUPFAM" id="SSF52096">
    <property type="entry name" value="ClpP/crotonase"/>
    <property type="match status" value="1"/>
</dbReference>
<protein>
    <recommendedName>
        <fullName evidence="2">Tail specific protease domain-containing protein</fullName>
    </recommendedName>
</protein>
<dbReference type="PANTHER" id="PTHR11261">
    <property type="entry name" value="INTERPHOTORECEPTOR RETINOID-BINDING PROTEIN"/>
    <property type="match status" value="1"/>
</dbReference>
<dbReference type="GO" id="GO:0006508">
    <property type="term" value="P:proteolysis"/>
    <property type="evidence" value="ECO:0007669"/>
    <property type="project" value="InterPro"/>
</dbReference>
<dbReference type="Gene3D" id="3.90.226.10">
    <property type="entry name" value="2-enoyl-CoA Hydratase, Chain A, domain 1"/>
    <property type="match status" value="1"/>
</dbReference>
<dbReference type="STRING" id="354355.SAMN05660816_05916"/>
<dbReference type="Proteomes" id="UP000192610">
    <property type="component" value="Unassembled WGS sequence"/>
</dbReference>
<gene>
    <name evidence="3" type="ORF">A4H97_10915</name>
</gene>
<accession>A0A1V9EFM9</accession>
<dbReference type="Pfam" id="PF03572">
    <property type="entry name" value="Peptidase_S41"/>
    <property type="match status" value="1"/>
</dbReference>
<dbReference type="CDD" id="cd07563">
    <property type="entry name" value="Peptidase_S41_IRBP"/>
    <property type="match status" value="1"/>
</dbReference>
<evidence type="ECO:0000259" key="2">
    <source>
        <dbReference type="SMART" id="SM00245"/>
    </source>
</evidence>
<dbReference type="EMBL" id="LVXG01000034">
    <property type="protein sequence ID" value="OQP44861.1"/>
    <property type="molecule type" value="Genomic_DNA"/>
</dbReference>